<reference evidence="1 2" key="1">
    <citation type="submission" date="2014-07" db="EMBL/GenBank/DDBJ databases">
        <title>Genome of Chryseobacterium vrystaatense LMG 22846.</title>
        <authorList>
            <person name="Pipes S.E."/>
            <person name="Stropko S.J."/>
            <person name="Newman J.D."/>
        </authorList>
    </citation>
    <scope>NUCLEOTIDE SEQUENCE [LARGE SCALE GENOMIC DNA]</scope>
    <source>
        <strain evidence="1 2">LMG 22846</strain>
    </source>
</reference>
<gene>
    <name evidence="1" type="ORF">IW16_15045</name>
</gene>
<keyword evidence="2" id="KW-1185">Reference proteome</keyword>
<sequence length="345" mass="39800">MSKYISFFVIFILTQTSAQINKLQLNDNWTRVKFSMLDGSRDLSQSPRKILRWQISDSKLCEYKNIIFEDQKECNDIKIENKSIRTSEHAFYEIEKLTIDSLVVILRVNGVTNSDKINKIWFVRTSKLYDEYFSKIKNDSIIEANRSFTPTLKKNIFYDITGSSKFNIKGNIVIYPKKQKIDFQQEIKEGSQNNAKGIELLKTTIEKSFHLWNITAFKNFDQVLIPYSITRYTSSEGSSLGVDFFKDDNKSNNNIIPVKIENRTLSDQTYSKGIGALNEQKLDKAINLFNKAFDLDNTNVDALYNIASISLNKNDIPTACTALKKLKDLEQTEGTKIFNERCSKN</sequence>
<dbReference type="InterPro" id="IPR011990">
    <property type="entry name" value="TPR-like_helical_dom_sf"/>
</dbReference>
<name>A0ABR4UKQ3_9FLAO</name>
<dbReference type="SUPFAM" id="SSF48452">
    <property type="entry name" value="TPR-like"/>
    <property type="match status" value="1"/>
</dbReference>
<evidence type="ECO:0000313" key="1">
    <source>
        <dbReference type="EMBL" id="KFF25325.1"/>
    </source>
</evidence>
<dbReference type="EMBL" id="JPRI01000005">
    <property type="protein sequence ID" value="KFF25325.1"/>
    <property type="molecule type" value="Genomic_DNA"/>
</dbReference>
<comment type="caution">
    <text evidence="1">The sequence shown here is derived from an EMBL/GenBank/DDBJ whole genome shotgun (WGS) entry which is preliminary data.</text>
</comment>
<proteinExistence type="predicted"/>
<evidence type="ECO:0000313" key="2">
    <source>
        <dbReference type="Proteomes" id="UP000028719"/>
    </source>
</evidence>
<protein>
    <recommendedName>
        <fullName evidence="3">Tetratricopeptide repeat-containing protein</fullName>
    </recommendedName>
</protein>
<dbReference type="Gene3D" id="1.25.40.10">
    <property type="entry name" value="Tetratricopeptide repeat domain"/>
    <property type="match status" value="1"/>
</dbReference>
<accession>A0ABR4UKQ3</accession>
<evidence type="ECO:0008006" key="3">
    <source>
        <dbReference type="Google" id="ProtNLM"/>
    </source>
</evidence>
<organism evidence="1 2">
    <name type="scientific">Chryseobacterium vrystaatense</name>
    <dbReference type="NCBI Taxonomy" id="307480"/>
    <lineage>
        <taxon>Bacteria</taxon>
        <taxon>Pseudomonadati</taxon>
        <taxon>Bacteroidota</taxon>
        <taxon>Flavobacteriia</taxon>
        <taxon>Flavobacteriales</taxon>
        <taxon>Weeksellaceae</taxon>
        <taxon>Chryseobacterium group</taxon>
        <taxon>Chryseobacterium</taxon>
    </lineage>
</organism>
<dbReference type="Proteomes" id="UP000028719">
    <property type="component" value="Unassembled WGS sequence"/>
</dbReference>
<dbReference type="RefSeq" id="WP_034745552.1">
    <property type="nucleotide sequence ID" value="NZ_JPRI01000005.1"/>
</dbReference>